<dbReference type="InterPro" id="IPR032799">
    <property type="entry name" value="TAXi_C"/>
</dbReference>
<keyword evidence="5" id="KW-0812">Transmembrane</keyword>
<dbReference type="InterPro" id="IPR033121">
    <property type="entry name" value="PEPTIDASE_A1"/>
</dbReference>
<dbReference type="PROSITE" id="PS01066">
    <property type="entry name" value="UPP_SYNTHASE"/>
    <property type="match status" value="1"/>
</dbReference>
<evidence type="ECO:0000256" key="2">
    <source>
        <dbReference type="ARBA" id="ARBA00007447"/>
    </source>
</evidence>
<evidence type="ECO:0000256" key="13">
    <source>
        <dbReference type="ARBA" id="ARBA00023180"/>
    </source>
</evidence>
<keyword evidence="3" id="KW-0645">Protease</keyword>
<dbReference type="Gene3D" id="3.40.1180.10">
    <property type="entry name" value="Decaprenyl diphosphate synthase-like"/>
    <property type="match status" value="1"/>
</dbReference>
<proteinExistence type="inferred from homology"/>
<dbReference type="Gene3D" id="3.30.40.10">
    <property type="entry name" value="Zinc/RING finger domain, C3HC4 (zinc finger)"/>
    <property type="match status" value="1"/>
</dbReference>
<evidence type="ECO:0000256" key="5">
    <source>
        <dbReference type="ARBA" id="ARBA00022692"/>
    </source>
</evidence>
<dbReference type="Pfam" id="PF14541">
    <property type="entry name" value="TAXi_C"/>
    <property type="match status" value="1"/>
</dbReference>
<keyword evidence="4" id="KW-0808">Transferase</keyword>
<keyword evidence="6" id="KW-0479">Metal-binding</keyword>
<evidence type="ECO:0000256" key="7">
    <source>
        <dbReference type="ARBA" id="ARBA00022750"/>
    </source>
</evidence>
<dbReference type="PROSITE" id="PS50089">
    <property type="entry name" value="ZF_RING_2"/>
    <property type="match status" value="1"/>
</dbReference>
<dbReference type="AlphaFoldDB" id="A0A4S4EZT1"/>
<reference evidence="17 18" key="1">
    <citation type="journal article" date="2018" name="Proc. Natl. Acad. Sci. U.S.A.">
        <title>Draft genome sequence of Camellia sinensis var. sinensis provides insights into the evolution of the tea genome and tea quality.</title>
        <authorList>
            <person name="Wei C."/>
            <person name="Yang H."/>
            <person name="Wang S."/>
            <person name="Zhao J."/>
            <person name="Liu C."/>
            <person name="Gao L."/>
            <person name="Xia E."/>
            <person name="Lu Y."/>
            <person name="Tai Y."/>
            <person name="She G."/>
            <person name="Sun J."/>
            <person name="Cao H."/>
            <person name="Tong W."/>
            <person name="Gao Q."/>
            <person name="Li Y."/>
            <person name="Deng W."/>
            <person name="Jiang X."/>
            <person name="Wang W."/>
            <person name="Chen Q."/>
            <person name="Zhang S."/>
            <person name="Li H."/>
            <person name="Wu J."/>
            <person name="Wang P."/>
            <person name="Li P."/>
            <person name="Shi C."/>
            <person name="Zheng F."/>
            <person name="Jian J."/>
            <person name="Huang B."/>
            <person name="Shan D."/>
            <person name="Shi M."/>
            <person name="Fang C."/>
            <person name="Yue Y."/>
            <person name="Li F."/>
            <person name="Li D."/>
            <person name="Wei S."/>
            <person name="Han B."/>
            <person name="Jiang C."/>
            <person name="Yin Y."/>
            <person name="Xia T."/>
            <person name="Zhang Z."/>
            <person name="Bennetzen J.L."/>
            <person name="Zhao S."/>
            <person name="Wan X."/>
        </authorList>
    </citation>
    <scope>NUCLEOTIDE SEQUENCE [LARGE SCALE GENOMIC DNA]</scope>
    <source>
        <strain evidence="18">cv. Shuchazao</strain>
        <tissue evidence="17">Leaf</tissue>
    </source>
</reference>
<feature type="domain" description="RING-type" evidence="15">
    <location>
        <begin position="866"/>
        <end position="904"/>
    </location>
</feature>
<dbReference type="GO" id="GO:0008270">
    <property type="term" value="F:zinc ion binding"/>
    <property type="evidence" value="ECO:0007669"/>
    <property type="project" value="UniProtKB-KW"/>
</dbReference>
<dbReference type="InterPro" id="IPR001841">
    <property type="entry name" value="Znf_RING"/>
</dbReference>
<comment type="caution">
    <text evidence="17">The sequence shown here is derived from an EMBL/GenBank/DDBJ whole genome shotgun (WGS) entry which is preliminary data.</text>
</comment>
<dbReference type="GO" id="GO:0009409">
    <property type="term" value="P:response to cold"/>
    <property type="evidence" value="ECO:0007669"/>
    <property type="project" value="TreeGrafter"/>
</dbReference>
<evidence type="ECO:0000256" key="10">
    <source>
        <dbReference type="ARBA" id="ARBA00022833"/>
    </source>
</evidence>
<organism evidence="17 18">
    <name type="scientific">Camellia sinensis var. sinensis</name>
    <name type="common">China tea</name>
    <dbReference type="NCBI Taxonomy" id="542762"/>
    <lineage>
        <taxon>Eukaryota</taxon>
        <taxon>Viridiplantae</taxon>
        <taxon>Streptophyta</taxon>
        <taxon>Embryophyta</taxon>
        <taxon>Tracheophyta</taxon>
        <taxon>Spermatophyta</taxon>
        <taxon>Magnoliopsida</taxon>
        <taxon>eudicotyledons</taxon>
        <taxon>Gunneridae</taxon>
        <taxon>Pentapetalae</taxon>
        <taxon>asterids</taxon>
        <taxon>Ericales</taxon>
        <taxon>Theaceae</taxon>
        <taxon>Camellia</taxon>
    </lineage>
</organism>
<comment type="similarity">
    <text evidence="2">Belongs to the peptidase A1 family.</text>
</comment>
<evidence type="ECO:0000256" key="9">
    <source>
        <dbReference type="ARBA" id="ARBA00022801"/>
    </source>
</evidence>
<evidence type="ECO:0000256" key="14">
    <source>
        <dbReference type="PROSITE-ProRule" id="PRU00175"/>
    </source>
</evidence>
<keyword evidence="11" id="KW-1133">Transmembrane helix</keyword>
<dbReference type="SUPFAM" id="SSF57850">
    <property type="entry name" value="RING/U-box"/>
    <property type="match status" value="1"/>
</dbReference>
<dbReference type="Gene3D" id="2.40.70.10">
    <property type="entry name" value="Acid Proteases"/>
    <property type="match status" value="2"/>
</dbReference>
<dbReference type="Pfam" id="PF13920">
    <property type="entry name" value="zf-C3HC4_3"/>
    <property type="match status" value="1"/>
</dbReference>
<dbReference type="InterPro" id="IPR018520">
    <property type="entry name" value="UPP_synth-like_CS"/>
</dbReference>
<dbReference type="SMART" id="SM00184">
    <property type="entry name" value="RING"/>
    <property type="match status" value="1"/>
</dbReference>
<accession>A0A4S4EZT1</accession>
<dbReference type="PROSITE" id="PS00518">
    <property type="entry name" value="ZF_RING_1"/>
    <property type="match status" value="1"/>
</dbReference>
<dbReference type="InterPro" id="IPR011547">
    <property type="entry name" value="SLC26A/SulP_dom"/>
</dbReference>
<keyword evidence="9" id="KW-0378">Hydrolase</keyword>
<dbReference type="GO" id="GO:0016094">
    <property type="term" value="P:polyprenol biosynthetic process"/>
    <property type="evidence" value="ECO:0007669"/>
    <property type="project" value="TreeGrafter"/>
</dbReference>
<dbReference type="CDD" id="cd00475">
    <property type="entry name" value="Cis_IPPS"/>
    <property type="match status" value="1"/>
</dbReference>
<evidence type="ECO:0000256" key="3">
    <source>
        <dbReference type="ARBA" id="ARBA00022670"/>
    </source>
</evidence>
<dbReference type="InterPro" id="IPR013083">
    <property type="entry name" value="Znf_RING/FYVE/PHD"/>
</dbReference>
<dbReference type="GO" id="GO:0009668">
    <property type="term" value="P:plastid membrane organization"/>
    <property type="evidence" value="ECO:0007669"/>
    <property type="project" value="TreeGrafter"/>
</dbReference>
<evidence type="ECO:0000256" key="12">
    <source>
        <dbReference type="ARBA" id="ARBA00023136"/>
    </source>
</evidence>
<dbReference type="NCBIfam" id="TIGR00055">
    <property type="entry name" value="uppS"/>
    <property type="match status" value="1"/>
</dbReference>
<evidence type="ECO:0000313" key="17">
    <source>
        <dbReference type="EMBL" id="THG22016.1"/>
    </source>
</evidence>
<gene>
    <name evidence="17" type="ORF">TEA_003097</name>
</gene>
<keyword evidence="12" id="KW-0472">Membrane</keyword>
<dbReference type="InterPro" id="IPR036424">
    <property type="entry name" value="UPP_synth-like_sf"/>
</dbReference>
<comment type="subcellular location">
    <subcellularLocation>
        <location evidence="1">Membrane</location>
        <topology evidence="1">Multi-pass membrane protein</topology>
    </subcellularLocation>
</comment>
<dbReference type="Pfam" id="PF00916">
    <property type="entry name" value="Sulfate_transp"/>
    <property type="match status" value="1"/>
</dbReference>
<dbReference type="Proteomes" id="UP000306102">
    <property type="component" value="Unassembled WGS sequence"/>
</dbReference>
<dbReference type="GO" id="GO:0004190">
    <property type="term" value="F:aspartic-type endopeptidase activity"/>
    <property type="evidence" value="ECO:0007669"/>
    <property type="project" value="UniProtKB-KW"/>
</dbReference>
<dbReference type="Pfam" id="PF01255">
    <property type="entry name" value="Prenyltransf"/>
    <property type="match status" value="1"/>
</dbReference>
<dbReference type="GO" id="GO:0000287">
    <property type="term" value="F:magnesium ion binding"/>
    <property type="evidence" value="ECO:0007669"/>
    <property type="project" value="UniProtKB-ARBA"/>
</dbReference>
<dbReference type="SUPFAM" id="SSF64005">
    <property type="entry name" value="Undecaprenyl diphosphate synthase"/>
    <property type="match status" value="1"/>
</dbReference>
<dbReference type="PANTHER" id="PTHR10291">
    <property type="entry name" value="DEHYDRODOLICHYL DIPHOSPHATE SYNTHASE FAMILY MEMBER"/>
    <property type="match status" value="1"/>
</dbReference>
<evidence type="ECO:0008006" key="19">
    <source>
        <dbReference type="Google" id="ProtNLM"/>
    </source>
</evidence>
<dbReference type="GO" id="GO:0045547">
    <property type="term" value="F:ditrans,polycis-polyprenyl diphosphate synthase [(2E,6E)-farnesyl diphosphate specific] activity"/>
    <property type="evidence" value="ECO:0007669"/>
    <property type="project" value="TreeGrafter"/>
</dbReference>
<dbReference type="EMBL" id="SDRB02001035">
    <property type="protein sequence ID" value="THG22016.1"/>
    <property type="molecule type" value="Genomic_DNA"/>
</dbReference>
<dbReference type="GO" id="GO:0009570">
    <property type="term" value="C:chloroplast stroma"/>
    <property type="evidence" value="ECO:0007669"/>
    <property type="project" value="TreeGrafter"/>
</dbReference>
<dbReference type="InterPro" id="IPR034161">
    <property type="entry name" value="Pepsin-like_plant"/>
</dbReference>
<dbReference type="CDD" id="cd05476">
    <property type="entry name" value="pepsin_A_like_plant"/>
    <property type="match status" value="1"/>
</dbReference>
<evidence type="ECO:0000256" key="6">
    <source>
        <dbReference type="ARBA" id="ARBA00022723"/>
    </source>
</evidence>
<evidence type="ECO:0000256" key="1">
    <source>
        <dbReference type="ARBA" id="ARBA00004141"/>
    </source>
</evidence>
<keyword evidence="7" id="KW-0064">Aspartyl protease</keyword>
<dbReference type="FunFam" id="3.30.40.10:FF:000660">
    <property type="entry name" value="RING/U-box superfamily protein"/>
    <property type="match status" value="1"/>
</dbReference>
<dbReference type="InterPro" id="IPR032861">
    <property type="entry name" value="TAXi_N"/>
</dbReference>
<dbReference type="STRING" id="542762.A0A4S4EZT1"/>
<dbReference type="GO" id="GO:0016020">
    <property type="term" value="C:membrane"/>
    <property type="evidence" value="ECO:0007669"/>
    <property type="project" value="UniProtKB-SubCell"/>
</dbReference>
<dbReference type="PROSITE" id="PS51767">
    <property type="entry name" value="PEPTIDASE_A1"/>
    <property type="match status" value="1"/>
</dbReference>
<dbReference type="GO" id="GO:0006508">
    <property type="term" value="P:proteolysis"/>
    <property type="evidence" value="ECO:0007669"/>
    <property type="project" value="UniProtKB-KW"/>
</dbReference>
<evidence type="ECO:0000256" key="4">
    <source>
        <dbReference type="ARBA" id="ARBA00022679"/>
    </source>
</evidence>
<feature type="domain" description="Peptidase A1" evidence="16">
    <location>
        <begin position="185"/>
        <end position="529"/>
    </location>
</feature>
<dbReference type="InterPro" id="IPR017907">
    <property type="entry name" value="Znf_RING_CS"/>
</dbReference>
<evidence type="ECO:0000256" key="11">
    <source>
        <dbReference type="ARBA" id="ARBA00022989"/>
    </source>
</evidence>
<dbReference type="SUPFAM" id="SSF50630">
    <property type="entry name" value="Acid proteases"/>
    <property type="match status" value="1"/>
</dbReference>
<evidence type="ECO:0000259" key="15">
    <source>
        <dbReference type="PROSITE" id="PS50089"/>
    </source>
</evidence>
<evidence type="ECO:0000259" key="16">
    <source>
        <dbReference type="PROSITE" id="PS51767"/>
    </source>
</evidence>
<sequence length="1031" mass="115540">MQPPEDNRQKLWFNRRWGQQSGLPVDETHRAGGQKIREIASLCQKWGVKVLSVFAFSTENWVRPQEEVDILMNLFGEQMISIFRGGYEVMTGVRVSIIGDKSRLPMIIQNMACELEESTKANTQFHIIAALNYGGQQDITQACKKVAGKVKEGLIQVEDINNNLIEEELETNCAEYPNPDLLIRTSGEIRVSNFMLWQLAYTEMLLVDKLWPDFEESDFVEALRSFQQRQSVTPREFCDTRSSVGKMLKALEGSGMWETNLEGQCVYDRQYAEMSSSSGVLGEDIISFGNESELAPQRAVFGCENVETGDLYSQHADGIMGLGHGDLSVVDQLVDRGVISDSFSLCYGGMDVGGGAMILGGISPPANMVFSRSDPARSPYYNIELKEMHVAGKKLSLNPSVFDGKYGTILDSGTTYAYLPEAAFQAFKDAQDNDEEARIKLLRNKREAVMKKMRHGIAVLLRSGMESSFEHDKDGVSHCALDLLEWIELEQLQFWHSLLFMDQYNYGGILARINSETLEGISEPENGIVHDESQVDIVLSWNIPENLPKATPVVTQLLFFYVTSPSSPTQVREKRGREWSQRREVDGEVEAANVALWALDFGTECAVEETSGGAPPRAVAVVEGYCDGVGFREVSADFGSLKLFLLRANAAVLTSPATEQEAIAVGRSFASIKGYHLDRNKEMLAMGFMNIAGSLTSCYAATEDEVSSGKQLCTTIVIMLTLTLYLVGRFGKGFGTIKGKVRALGYPREKDGACLQIRLSYSPVANLCLFFVQWADCHLAGALGLLRVLIYTTYADGKTTMSVQERKASIREFYAVIFPSVLQLQSGITDLEDRKQKEICSLRYSRKDDLDKGKLTEADIEREGECGICMEMNSKVVLPNCSHSLCMKCYRDWRGRSQSCPFCRDSLKRVNSSDLWICTNNGETIDLSIILRENLHRLFMFIEKLPLVIPDTVFAPYDSHLRRGRSQSCPFCRDSLKRVNSGDLWICTNNSETIDLSIILRENLHRLFMYIEKLPLVIPDTVFAPYDSHLR</sequence>
<keyword evidence="8 14" id="KW-0863">Zinc-finger</keyword>
<dbReference type="HAMAP" id="MF_01139">
    <property type="entry name" value="ISPT"/>
    <property type="match status" value="1"/>
</dbReference>
<dbReference type="Pfam" id="PF14543">
    <property type="entry name" value="TAXi_N"/>
    <property type="match status" value="1"/>
</dbReference>
<dbReference type="InterPro" id="IPR021109">
    <property type="entry name" value="Peptidase_aspartic_dom_sf"/>
</dbReference>
<evidence type="ECO:0000256" key="8">
    <source>
        <dbReference type="ARBA" id="ARBA00022771"/>
    </source>
</evidence>
<keyword evidence="18" id="KW-1185">Reference proteome</keyword>
<name>A0A4S4EZT1_CAMSN</name>
<dbReference type="InterPro" id="IPR001441">
    <property type="entry name" value="UPP_synth-like"/>
</dbReference>
<protein>
    <recommendedName>
        <fullName evidence="19">RING-type domain-containing protein</fullName>
    </recommendedName>
</protein>
<keyword evidence="13" id="KW-0325">Glycoprotein</keyword>
<evidence type="ECO:0000313" key="18">
    <source>
        <dbReference type="Proteomes" id="UP000306102"/>
    </source>
</evidence>
<dbReference type="PANTHER" id="PTHR10291:SF45">
    <property type="entry name" value="ALKYL TRANSFERASE"/>
    <property type="match status" value="1"/>
</dbReference>
<keyword evidence="10" id="KW-0862">Zinc</keyword>